<evidence type="ECO:0000256" key="8">
    <source>
        <dbReference type="ARBA" id="ARBA00032007"/>
    </source>
</evidence>
<evidence type="ECO:0000256" key="7">
    <source>
        <dbReference type="ARBA" id="ARBA00023242"/>
    </source>
</evidence>
<protein>
    <recommendedName>
        <fullName evidence="3 9">Mediator of RNA polymerase II transcription subunit 14</fullName>
    </recommendedName>
    <alternativeName>
        <fullName evidence="8 9">Mediator complex subunit 14</fullName>
    </alternativeName>
</protein>
<sequence length="975" mass="108365">MDIVQPNGTSDVLKPANGSALCSGSAPALPAVTTNMLPLATLLQNFAEYAFSEISYLVATLPNLQQPDSIKKKKLLELFVRLRKDLVKLYVLVKWSARARDFQRLIQLMSFMRTEQGNLFNSVWGMKSIVPGLASAKLPNPDLMTALEVFINGRPQLPSHNLIRQSALSAKTILKTFRNLNVLLAIKLALADDLPPRFRNYQIRDGRVTFTVDREFVASVSIADDETQDETISPFFLIDFRFLFGFPDDRYVLDDALVTPLPAPSHVKLESLANAVLHRSGLPGLYTILHHYATTYKLYLVHKQLANMRQSGVWKGHLQHTYNIDQSTIVVTYWAARAALRSFLEIGLNRKFELSFRWSKDGEYVSTHSLTEGLTDTDFGLNIEQTLTEITNKHAELALRGIYQQMSAQLAVRDGPALIRMLSPGKLHYQLTHTQHTVVSIDSITGNVFLVNPTPLMVSFVTRINKDAAAVAKVAYNLIVMRLEILTLKISSVLSAVGWIRNDVVKVSSGSEDWAKLQFSASSALNVQFFRRREWPQGWFLICGVNGYSSNLHWRVAQLRAALGAWQIQWLAKINLLAETDVLCEPKNYKSYFDYETLAELAVVAANKITSHLVLEELKAQGCRLMSLRTPTLAADPAVHNLLRADKSESVIVIDKDSLTAVPGCYSTLFLKIKLAGRFLCLSLYGKLRARINLKIDGPLAIKFEPETGVFEIQTQVETLSMGSAASGTLLAETLGKLTTLLNLISILNVLQQSRVEILLTDLDSIRFRYDSEEATLCGLVGAGIRLELAPNNPHNLVAVQLDSILATHGIPTLIKALGGTLPLVKALREISTANQEALRDAASGEFLLPKIRFSLFTRELNHFQLQYAAYLAESSAAVMDPHDIHSGTATLRALEVIDLTVRLRRGYRGRTYLFVTSPAPFLREFWSFKTNPFQEGDEPMDVHPLETGVACAVSCASRVLGVLNREILARGGVP</sequence>
<dbReference type="EMBL" id="KV454430">
    <property type="protein sequence ID" value="ODQ80430.1"/>
    <property type="molecule type" value="Genomic_DNA"/>
</dbReference>
<evidence type="ECO:0000256" key="4">
    <source>
        <dbReference type="ARBA" id="ARBA00023015"/>
    </source>
</evidence>
<dbReference type="GO" id="GO:0016592">
    <property type="term" value="C:mediator complex"/>
    <property type="evidence" value="ECO:0007669"/>
    <property type="project" value="UniProtKB-UniRule"/>
</dbReference>
<dbReference type="InterPro" id="IPR013947">
    <property type="entry name" value="Mediator_Med14"/>
</dbReference>
<reference evidence="12" key="1">
    <citation type="submission" date="2016-05" db="EMBL/GenBank/DDBJ databases">
        <title>Comparative genomics of biotechnologically important yeasts.</title>
        <authorList>
            <consortium name="DOE Joint Genome Institute"/>
            <person name="Riley R."/>
            <person name="Haridas S."/>
            <person name="Wolfe K.H."/>
            <person name="Lopes M.R."/>
            <person name="Hittinger C.T."/>
            <person name="Goker M."/>
            <person name="Salamov A."/>
            <person name="Wisecaver J."/>
            <person name="Long T.M."/>
            <person name="Aerts A.L."/>
            <person name="Barry K."/>
            <person name="Choi C."/>
            <person name="Clum A."/>
            <person name="Coughlan A.Y."/>
            <person name="Deshpande S."/>
            <person name="Douglass A.P."/>
            <person name="Hanson S.J."/>
            <person name="Klenk H.-P."/>
            <person name="Labutti K."/>
            <person name="Lapidus A."/>
            <person name="Lindquist E."/>
            <person name="Lipzen A."/>
            <person name="Meier-Kolthoff J.P."/>
            <person name="Ohm R.A."/>
            <person name="Otillar R.P."/>
            <person name="Pangilinan J."/>
            <person name="Peng Y."/>
            <person name="Rokas A."/>
            <person name="Rosa C.A."/>
            <person name="Scheuner C."/>
            <person name="Sibirny A.A."/>
            <person name="Slot J.C."/>
            <person name="Stielow J.B."/>
            <person name="Sun H."/>
            <person name="Kurtzman C.P."/>
            <person name="Blackwell M."/>
            <person name="Grigoriev I.V."/>
            <person name="Jeffries T.W."/>
        </authorList>
    </citation>
    <scope>NUCLEOTIDE SEQUENCE [LARGE SCALE GENOMIC DNA]</scope>
    <source>
        <strain evidence="12">NRRL Y-12698</strain>
    </source>
</reference>
<dbReference type="InterPro" id="IPR055122">
    <property type="entry name" value="Med14_N"/>
</dbReference>
<keyword evidence="4 9" id="KW-0805">Transcription regulation</keyword>
<dbReference type="STRING" id="984486.A0A1E3QRY8"/>
<comment type="function">
    <text evidence="9">Component of the Mediator complex, a coactivator involved in the regulated transcription of nearly all RNA polymerase II-dependent genes. Mediator functions as a bridge to convey information from gene-specific regulatory proteins to the basal RNA polymerase II transcription machinery. Mediator is recruited to promoters by direct interactions with regulatory proteins and serves as a scaffold for the assembly of a functional preinitiation complex with RNA polymerase II and the general transcription factors.</text>
</comment>
<dbReference type="PANTHER" id="PTHR12809">
    <property type="entry name" value="MEDIATOR COMPLEX SUBUNIT"/>
    <property type="match status" value="1"/>
</dbReference>
<comment type="similarity">
    <text evidence="2 9">Belongs to the Mediator complex subunit 14 family.</text>
</comment>
<feature type="domain" description="Mediator complex subunit MED14 N-terminal" evidence="10">
    <location>
        <begin position="37"/>
        <end position="224"/>
    </location>
</feature>
<dbReference type="OrthoDB" id="205099at2759"/>
<evidence type="ECO:0000256" key="6">
    <source>
        <dbReference type="ARBA" id="ARBA00023163"/>
    </source>
</evidence>
<dbReference type="RefSeq" id="XP_018985758.1">
    <property type="nucleotide sequence ID" value="XM_019128770.1"/>
</dbReference>
<evidence type="ECO:0000256" key="1">
    <source>
        <dbReference type="ARBA" id="ARBA00004123"/>
    </source>
</evidence>
<dbReference type="Pfam" id="PF08638">
    <property type="entry name" value="Med14"/>
    <property type="match status" value="1"/>
</dbReference>
<keyword evidence="6 9" id="KW-0804">Transcription</keyword>
<dbReference type="AlphaFoldDB" id="A0A1E3QRY8"/>
<dbReference type="GO" id="GO:0003712">
    <property type="term" value="F:transcription coregulator activity"/>
    <property type="evidence" value="ECO:0007669"/>
    <property type="project" value="UniProtKB-UniRule"/>
</dbReference>
<evidence type="ECO:0000256" key="3">
    <source>
        <dbReference type="ARBA" id="ARBA00019619"/>
    </source>
</evidence>
<organism evidence="11 12">
    <name type="scientific">Babjeviella inositovora NRRL Y-12698</name>
    <dbReference type="NCBI Taxonomy" id="984486"/>
    <lineage>
        <taxon>Eukaryota</taxon>
        <taxon>Fungi</taxon>
        <taxon>Dikarya</taxon>
        <taxon>Ascomycota</taxon>
        <taxon>Saccharomycotina</taxon>
        <taxon>Pichiomycetes</taxon>
        <taxon>Serinales incertae sedis</taxon>
        <taxon>Babjeviella</taxon>
    </lineage>
</organism>
<evidence type="ECO:0000256" key="5">
    <source>
        <dbReference type="ARBA" id="ARBA00023159"/>
    </source>
</evidence>
<gene>
    <name evidence="11" type="ORF">BABINDRAFT_161370</name>
</gene>
<evidence type="ECO:0000256" key="2">
    <source>
        <dbReference type="ARBA" id="ARBA00007813"/>
    </source>
</evidence>
<name>A0A1E3QRY8_9ASCO</name>
<dbReference type="GeneID" id="30146623"/>
<keyword evidence="12" id="KW-1185">Reference proteome</keyword>
<dbReference type="GO" id="GO:0070847">
    <property type="term" value="C:core mediator complex"/>
    <property type="evidence" value="ECO:0007669"/>
    <property type="project" value="TreeGrafter"/>
</dbReference>
<comment type="subunit">
    <text evidence="9">Component of the Mediator complex.</text>
</comment>
<keyword evidence="5 9" id="KW-0010">Activator</keyword>
<dbReference type="Proteomes" id="UP000094336">
    <property type="component" value="Unassembled WGS sequence"/>
</dbReference>
<evidence type="ECO:0000313" key="11">
    <source>
        <dbReference type="EMBL" id="ODQ80430.1"/>
    </source>
</evidence>
<dbReference type="PANTHER" id="PTHR12809:SF2">
    <property type="entry name" value="MEDIATOR OF RNA POLYMERASE II TRANSCRIPTION SUBUNIT 14"/>
    <property type="match status" value="1"/>
</dbReference>
<evidence type="ECO:0000256" key="9">
    <source>
        <dbReference type="RuleBase" id="RU365082"/>
    </source>
</evidence>
<comment type="subcellular location">
    <subcellularLocation>
        <location evidence="1 9">Nucleus</location>
    </subcellularLocation>
</comment>
<keyword evidence="7 9" id="KW-0539">Nucleus</keyword>
<dbReference type="GO" id="GO:0006357">
    <property type="term" value="P:regulation of transcription by RNA polymerase II"/>
    <property type="evidence" value="ECO:0007669"/>
    <property type="project" value="InterPro"/>
</dbReference>
<evidence type="ECO:0000313" key="12">
    <source>
        <dbReference type="Proteomes" id="UP000094336"/>
    </source>
</evidence>
<proteinExistence type="inferred from homology"/>
<evidence type="ECO:0000259" key="10">
    <source>
        <dbReference type="Pfam" id="PF08638"/>
    </source>
</evidence>
<accession>A0A1E3QRY8</accession>